<name>A0A9D4KUS3_DREPO</name>
<dbReference type="Proteomes" id="UP000828390">
    <property type="component" value="Unassembled WGS sequence"/>
</dbReference>
<dbReference type="AlphaFoldDB" id="A0A9D4KUS3"/>
<accession>A0A9D4KUS3</accession>
<comment type="caution">
    <text evidence="1">The sequence shown here is derived from an EMBL/GenBank/DDBJ whole genome shotgun (WGS) entry which is preliminary data.</text>
</comment>
<keyword evidence="2" id="KW-1185">Reference proteome</keyword>
<sequence length="70" mass="7714">MKCSCSFLLGIQPYFLGAEGEACTFDPVNNPSPEELLCPHCTLDKYQVYAAKLSETNPTIKGCYLSLVLH</sequence>
<proteinExistence type="predicted"/>
<reference evidence="1" key="1">
    <citation type="journal article" date="2019" name="bioRxiv">
        <title>The Genome of the Zebra Mussel, Dreissena polymorpha: A Resource for Invasive Species Research.</title>
        <authorList>
            <person name="McCartney M.A."/>
            <person name="Auch B."/>
            <person name="Kono T."/>
            <person name="Mallez S."/>
            <person name="Zhang Y."/>
            <person name="Obille A."/>
            <person name="Becker A."/>
            <person name="Abrahante J.E."/>
            <person name="Garbe J."/>
            <person name="Badalamenti J.P."/>
            <person name="Herman A."/>
            <person name="Mangelson H."/>
            <person name="Liachko I."/>
            <person name="Sullivan S."/>
            <person name="Sone E.D."/>
            <person name="Koren S."/>
            <person name="Silverstein K.A.T."/>
            <person name="Beckman K.B."/>
            <person name="Gohl D.M."/>
        </authorList>
    </citation>
    <scope>NUCLEOTIDE SEQUENCE</scope>
    <source>
        <strain evidence="1">Duluth1</strain>
        <tissue evidence="1">Whole animal</tissue>
    </source>
</reference>
<protein>
    <submittedName>
        <fullName evidence="1">Uncharacterized protein</fullName>
    </submittedName>
</protein>
<evidence type="ECO:0000313" key="2">
    <source>
        <dbReference type="Proteomes" id="UP000828390"/>
    </source>
</evidence>
<organism evidence="1 2">
    <name type="scientific">Dreissena polymorpha</name>
    <name type="common">Zebra mussel</name>
    <name type="synonym">Mytilus polymorpha</name>
    <dbReference type="NCBI Taxonomy" id="45954"/>
    <lineage>
        <taxon>Eukaryota</taxon>
        <taxon>Metazoa</taxon>
        <taxon>Spiralia</taxon>
        <taxon>Lophotrochozoa</taxon>
        <taxon>Mollusca</taxon>
        <taxon>Bivalvia</taxon>
        <taxon>Autobranchia</taxon>
        <taxon>Heteroconchia</taxon>
        <taxon>Euheterodonta</taxon>
        <taxon>Imparidentia</taxon>
        <taxon>Neoheterodontei</taxon>
        <taxon>Myida</taxon>
        <taxon>Dreissenoidea</taxon>
        <taxon>Dreissenidae</taxon>
        <taxon>Dreissena</taxon>
    </lineage>
</organism>
<reference evidence="1" key="2">
    <citation type="submission" date="2020-11" db="EMBL/GenBank/DDBJ databases">
        <authorList>
            <person name="McCartney M.A."/>
            <person name="Auch B."/>
            <person name="Kono T."/>
            <person name="Mallez S."/>
            <person name="Becker A."/>
            <person name="Gohl D.M."/>
            <person name="Silverstein K.A.T."/>
            <person name="Koren S."/>
            <person name="Bechman K.B."/>
            <person name="Herman A."/>
            <person name="Abrahante J.E."/>
            <person name="Garbe J."/>
        </authorList>
    </citation>
    <scope>NUCLEOTIDE SEQUENCE</scope>
    <source>
        <strain evidence="1">Duluth1</strain>
        <tissue evidence="1">Whole animal</tissue>
    </source>
</reference>
<gene>
    <name evidence="1" type="ORF">DPMN_088284</name>
</gene>
<evidence type="ECO:0000313" key="1">
    <source>
        <dbReference type="EMBL" id="KAH3845989.1"/>
    </source>
</evidence>
<dbReference type="EMBL" id="JAIWYP010000003">
    <property type="protein sequence ID" value="KAH3845989.1"/>
    <property type="molecule type" value="Genomic_DNA"/>
</dbReference>